<reference evidence="9 10" key="1">
    <citation type="submission" date="2020-08" db="EMBL/GenBank/DDBJ databases">
        <title>Genomic Encyclopedia of Archaeal and Bacterial Type Strains, Phase II (KMG-II): from individual species to whole genera.</title>
        <authorList>
            <person name="Goeker M."/>
        </authorList>
    </citation>
    <scope>NUCLEOTIDE SEQUENCE [LARGE SCALE GENOMIC DNA]</scope>
    <source>
        <strain evidence="9 10">DSM 23288</strain>
    </source>
</reference>
<keyword evidence="5" id="KW-0520">NAD</keyword>
<gene>
    <name evidence="9" type="ORF">BDZ31_000148</name>
</gene>
<keyword evidence="5" id="KW-0547">Nucleotide-binding</keyword>
<evidence type="ECO:0000256" key="1">
    <source>
        <dbReference type="ARBA" id="ARBA00006382"/>
    </source>
</evidence>
<dbReference type="PANTHER" id="PTHR11606:SF13">
    <property type="entry name" value="GLUTAMATE DEHYDROGENASE 1, MITOCHONDRIAL"/>
    <property type="match status" value="1"/>
</dbReference>
<feature type="site" description="Important for catalysis" evidence="6">
    <location>
        <position position="155"/>
    </location>
</feature>
<dbReference type="Gene3D" id="3.40.50.10860">
    <property type="entry name" value="Leucine Dehydrogenase, chain A, domain 1"/>
    <property type="match status" value="1"/>
</dbReference>
<evidence type="ECO:0000313" key="9">
    <source>
        <dbReference type="EMBL" id="MBB4660575.1"/>
    </source>
</evidence>
<name>A0A840I8C4_9ACTN</name>
<feature type="active site" description="Proton donor" evidence="4">
    <location>
        <position position="115"/>
    </location>
</feature>
<dbReference type="PIRSF" id="PIRSF000185">
    <property type="entry name" value="Glu_DH"/>
    <property type="match status" value="1"/>
</dbReference>
<keyword evidence="10" id="KW-1185">Reference proteome</keyword>
<evidence type="ECO:0000256" key="7">
    <source>
        <dbReference type="RuleBase" id="RU004417"/>
    </source>
</evidence>
<feature type="domain" description="Glutamate/phenylalanine/leucine/valine/L-tryptophan dehydrogenase C-terminal" evidence="8">
    <location>
        <begin position="192"/>
        <end position="422"/>
    </location>
</feature>
<accession>A0A840I8C4</accession>
<keyword evidence="2 3" id="KW-0560">Oxidoreductase</keyword>
<evidence type="ECO:0000313" key="10">
    <source>
        <dbReference type="Proteomes" id="UP000585272"/>
    </source>
</evidence>
<dbReference type="InterPro" id="IPR036291">
    <property type="entry name" value="NAD(P)-bd_dom_sf"/>
</dbReference>
<dbReference type="SMART" id="SM00839">
    <property type="entry name" value="ELFV_dehydrog"/>
    <property type="match status" value="1"/>
</dbReference>
<feature type="binding site" evidence="5">
    <location>
        <position position="79"/>
    </location>
    <ligand>
        <name>substrate</name>
    </ligand>
</feature>
<dbReference type="PRINTS" id="PR00082">
    <property type="entry name" value="GLFDHDRGNASE"/>
</dbReference>
<dbReference type="Pfam" id="PF02812">
    <property type="entry name" value="ELFV_dehydrog_N"/>
    <property type="match status" value="1"/>
</dbReference>
<feature type="binding site" evidence="5">
    <location>
        <position position="358"/>
    </location>
    <ligand>
        <name>substrate</name>
    </ligand>
</feature>
<evidence type="ECO:0000256" key="2">
    <source>
        <dbReference type="ARBA" id="ARBA00023002"/>
    </source>
</evidence>
<dbReference type="EMBL" id="JACHNU010000001">
    <property type="protein sequence ID" value="MBB4660575.1"/>
    <property type="molecule type" value="Genomic_DNA"/>
</dbReference>
<evidence type="ECO:0000256" key="4">
    <source>
        <dbReference type="PIRSR" id="PIRSR000185-1"/>
    </source>
</evidence>
<evidence type="ECO:0000256" key="3">
    <source>
        <dbReference type="PIRNR" id="PIRNR000185"/>
    </source>
</evidence>
<dbReference type="GO" id="GO:0004352">
    <property type="term" value="F:glutamate dehydrogenase (NAD+) activity"/>
    <property type="evidence" value="ECO:0007669"/>
    <property type="project" value="TreeGrafter"/>
</dbReference>
<organism evidence="9 10">
    <name type="scientific">Conexibacter arvalis</name>
    <dbReference type="NCBI Taxonomy" id="912552"/>
    <lineage>
        <taxon>Bacteria</taxon>
        <taxon>Bacillati</taxon>
        <taxon>Actinomycetota</taxon>
        <taxon>Thermoleophilia</taxon>
        <taxon>Solirubrobacterales</taxon>
        <taxon>Conexibacteraceae</taxon>
        <taxon>Conexibacter</taxon>
    </lineage>
</organism>
<feature type="binding site" evidence="5">
    <location>
        <position position="199"/>
    </location>
    <ligand>
        <name>NAD(+)</name>
        <dbReference type="ChEBI" id="CHEBI:57540"/>
    </ligand>
</feature>
<protein>
    <recommendedName>
        <fullName evidence="3">Glutamate dehydrogenase</fullName>
    </recommendedName>
</protein>
<dbReference type="Gene3D" id="3.40.50.720">
    <property type="entry name" value="NAD(P)-binding Rossmann-like Domain"/>
    <property type="match status" value="1"/>
</dbReference>
<dbReference type="PROSITE" id="PS00074">
    <property type="entry name" value="GLFV_DEHYDROGENASE"/>
    <property type="match status" value="1"/>
</dbReference>
<dbReference type="InterPro" id="IPR006097">
    <property type="entry name" value="Glu/Leu/Phe/Val/Trp_DH_dimer"/>
</dbReference>
<dbReference type="InterPro" id="IPR006095">
    <property type="entry name" value="Glu/Leu/Phe/Val/Trp_DH"/>
</dbReference>
<dbReference type="CDD" id="cd01076">
    <property type="entry name" value="NAD_bind_1_Glu_DH"/>
    <property type="match status" value="1"/>
</dbReference>
<dbReference type="GO" id="GO:0000166">
    <property type="term" value="F:nucleotide binding"/>
    <property type="evidence" value="ECO:0007669"/>
    <property type="project" value="UniProtKB-KW"/>
</dbReference>
<sequence>MAHASPAPGDEWRSPLMQDALERFSAAADALALDDELRMRLAAPRRSLAVNFPLRMDDGSYRSFAGYRVQHTLAMGPTKGGFRYAPDVSLGECAALAMWMTWKCALMRLPYGGAKGGVRCDPGTLSPSERERLTRRYAVELLPLIGADRDIPAPDLGTGEREMGWFMDSYSQHVGRSVPGIVTGKPLVLGGTATRRTATGVGVVHVIAGLLERLGSDVAGSRFVVQGFGEVGATAADRLHALGGRLLAVGDEHGATAAPDGLDVPALARFVRDGGRLADFPGGRPIAADELMSVPCDVLVPAATARQITAENVERVDCRFVVEAANGPTTPAAERALGERGVVVVPDILANAGGVTVSYFEWLESQQGAHWEDAELASRLQRRMRTALETVAAVVEQREVDWRTAAMIVAVGRVAEASRARGVYP</sequence>
<dbReference type="InterPro" id="IPR006096">
    <property type="entry name" value="Glu/Leu/Phe/Val/Trp_DH_C"/>
</dbReference>
<feature type="binding site" evidence="5">
    <location>
        <position position="103"/>
    </location>
    <ligand>
        <name>substrate</name>
    </ligand>
</feature>
<dbReference type="PANTHER" id="PTHR11606">
    <property type="entry name" value="GLUTAMATE DEHYDROGENASE"/>
    <property type="match status" value="1"/>
</dbReference>
<dbReference type="InterPro" id="IPR014362">
    <property type="entry name" value="Glu_DH"/>
</dbReference>
<dbReference type="Proteomes" id="UP000585272">
    <property type="component" value="Unassembled WGS sequence"/>
</dbReference>
<evidence type="ECO:0000259" key="8">
    <source>
        <dbReference type="SMART" id="SM00839"/>
    </source>
</evidence>
<comment type="similarity">
    <text evidence="1 3 7">Belongs to the Glu/Leu/Phe/Val dehydrogenases family.</text>
</comment>
<dbReference type="InterPro" id="IPR033524">
    <property type="entry name" value="Glu/Leu/Phe/Val_DH_AS"/>
</dbReference>
<dbReference type="InterPro" id="IPR046346">
    <property type="entry name" value="Aminoacid_DH-like_N_sf"/>
</dbReference>
<comment type="caution">
    <text evidence="9">The sequence shown here is derived from an EMBL/GenBank/DDBJ whole genome shotgun (WGS) entry which is preliminary data.</text>
</comment>
<dbReference type="SUPFAM" id="SSF53223">
    <property type="entry name" value="Aminoacid dehydrogenase-like, N-terminal domain"/>
    <property type="match status" value="1"/>
</dbReference>
<dbReference type="GO" id="GO:0006538">
    <property type="term" value="P:L-glutamate catabolic process"/>
    <property type="evidence" value="ECO:0007669"/>
    <property type="project" value="TreeGrafter"/>
</dbReference>
<dbReference type="SUPFAM" id="SSF51735">
    <property type="entry name" value="NAD(P)-binding Rossmann-fold domains"/>
    <property type="match status" value="1"/>
</dbReference>
<evidence type="ECO:0000256" key="5">
    <source>
        <dbReference type="PIRSR" id="PIRSR000185-2"/>
    </source>
</evidence>
<dbReference type="InterPro" id="IPR033922">
    <property type="entry name" value="NAD_bind_Glu_DH"/>
</dbReference>
<evidence type="ECO:0000256" key="6">
    <source>
        <dbReference type="PIRSR" id="PIRSR000185-3"/>
    </source>
</evidence>
<proteinExistence type="inferred from homology"/>
<dbReference type="Pfam" id="PF00208">
    <property type="entry name" value="ELFV_dehydrog"/>
    <property type="match status" value="1"/>
</dbReference>
<dbReference type="AlphaFoldDB" id="A0A840I8C4"/>